<organism evidence="2 3">
    <name type="scientific">Paractinoplanes hotanensis</name>
    <dbReference type="NCBI Taxonomy" id="2906497"/>
    <lineage>
        <taxon>Bacteria</taxon>
        <taxon>Bacillati</taxon>
        <taxon>Actinomycetota</taxon>
        <taxon>Actinomycetes</taxon>
        <taxon>Micromonosporales</taxon>
        <taxon>Micromonosporaceae</taxon>
        <taxon>Paractinoplanes</taxon>
    </lineage>
</organism>
<sequence length="220" mass="23686">MATDGFRRRREPVARALSRVLPGDVLWFAETAEPVFALTFDDGPHPGTTPQLLDVLRRHGARATFFLIGERVAAHGELVGRIVAEGHEIANHLMRDERSVLVPGDRFRRDLAEVNQLLTRYGTVRWFRPGSGFYTPRMLRSAAGLGLRAVLGTLVAAHTGGPGDEAIAGDLLAAIRPGSIVVLHEGTARRSGVAATTEELLMALAAQGLRAVTVSELVEG</sequence>
<dbReference type="InterPro" id="IPR050248">
    <property type="entry name" value="Polysacc_deacetylase_ArnD"/>
</dbReference>
<dbReference type="SUPFAM" id="SSF88713">
    <property type="entry name" value="Glycoside hydrolase/deacetylase"/>
    <property type="match status" value="1"/>
</dbReference>
<dbReference type="Pfam" id="PF01522">
    <property type="entry name" value="Polysacc_deac_1"/>
    <property type="match status" value="1"/>
</dbReference>
<dbReference type="PANTHER" id="PTHR10587">
    <property type="entry name" value="GLYCOSYL TRANSFERASE-RELATED"/>
    <property type="match status" value="1"/>
</dbReference>
<evidence type="ECO:0000313" key="2">
    <source>
        <dbReference type="EMBL" id="MCM4084733.1"/>
    </source>
</evidence>
<dbReference type="Proteomes" id="UP001523216">
    <property type="component" value="Unassembled WGS sequence"/>
</dbReference>
<evidence type="ECO:0000313" key="3">
    <source>
        <dbReference type="Proteomes" id="UP001523216"/>
    </source>
</evidence>
<protein>
    <submittedName>
        <fullName evidence="2">Polysaccharide deacetylase family protein</fullName>
    </submittedName>
</protein>
<keyword evidence="3" id="KW-1185">Reference proteome</keyword>
<accession>A0ABT0YF99</accession>
<dbReference type="InterPro" id="IPR011330">
    <property type="entry name" value="Glyco_hydro/deAcase_b/a-brl"/>
</dbReference>
<proteinExistence type="predicted"/>
<comment type="caution">
    <text evidence="2">The sequence shown here is derived from an EMBL/GenBank/DDBJ whole genome shotgun (WGS) entry which is preliminary data.</text>
</comment>
<dbReference type="EMBL" id="JAMQOL010000082">
    <property type="protein sequence ID" value="MCM4084733.1"/>
    <property type="molecule type" value="Genomic_DNA"/>
</dbReference>
<dbReference type="Gene3D" id="3.20.20.370">
    <property type="entry name" value="Glycoside hydrolase/deacetylase"/>
    <property type="match status" value="1"/>
</dbReference>
<dbReference type="RefSeq" id="WP_251804477.1">
    <property type="nucleotide sequence ID" value="NZ_JAMQOL010000082.1"/>
</dbReference>
<gene>
    <name evidence="2" type="ORF">LXN57_45110</name>
</gene>
<dbReference type="PROSITE" id="PS51677">
    <property type="entry name" value="NODB"/>
    <property type="match status" value="1"/>
</dbReference>
<evidence type="ECO:0000259" key="1">
    <source>
        <dbReference type="PROSITE" id="PS51677"/>
    </source>
</evidence>
<name>A0ABT0YF99_9ACTN</name>
<dbReference type="InterPro" id="IPR002509">
    <property type="entry name" value="NODB_dom"/>
</dbReference>
<feature type="domain" description="NodB homology" evidence="1">
    <location>
        <begin position="34"/>
        <end position="212"/>
    </location>
</feature>
<reference evidence="2 3" key="1">
    <citation type="submission" date="2022-06" db="EMBL/GenBank/DDBJ databases">
        <title>Actinoplanes abujensis sp. nov., isolated from Nigerian arid soil.</title>
        <authorList>
            <person name="Ding P."/>
        </authorList>
    </citation>
    <scope>NUCLEOTIDE SEQUENCE [LARGE SCALE GENOMIC DNA]</scope>
    <source>
        <strain evidence="3">TRM88002</strain>
    </source>
</reference>
<dbReference type="PANTHER" id="PTHR10587:SF137">
    <property type="entry name" value="4-DEOXY-4-FORMAMIDO-L-ARABINOSE-PHOSPHOUNDECAPRENOL DEFORMYLASE ARND-RELATED"/>
    <property type="match status" value="1"/>
</dbReference>